<evidence type="ECO:0000313" key="3">
    <source>
        <dbReference type="Proteomes" id="UP001375812"/>
    </source>
</evidence>
<evidence type="ECO:0000313" key="2">
    <source>
        <dbReference type="EMBL" id="MEJ5020186.1"/>
    </source>
</evidence>
<dbReference type="Proteomes" id="UP001375812">
    <property type="component" value="Unassembled WGS sequence"/>
</dbReference>
<gene>
    <name evidence="2" type="ORF">WH297_10610</name>
</gene>
<dbReference type="RefSeq" id="WP_181153338.1">
    <property type="nucleotide sequence ID" value="NZ_JBBGZH010000001.1"/>
</dbReference>
<reference evidence="2 3" key="1">
    <citation type="submission" date="2023-12" db="EMBL/GenBank/DDBJ databases">
        <title>Gut-associated functions are favored during microbiome assembly across C. elegans life.</title>
        <authorList>
            <person name="Zimmermann J."/>
        </authorList>
    </citation>
    <scope>NUCLEOTIDE SEQUENCE [LARGE SCALE GENOMIC DNA]</scope>
    <source>
        <strain evidence="2 3">MYb71</strain>
    </source>
</reference>
<feature type="compositionally biased region" description="Basic and acidic residues" evidence="1">
    <location>
        <begin position="1"/>
        <end position="21"/>
    </location>
</feature>
<protein>
    <submittedName>
        <fullName evidence="2">Uncharacterized protein</fullName>
    </submittedName>
</protein>
<dbReference type="EMBL" id="JBBGZH010000001">
    <property type="protein sequence ID" value="MEJ5020186.1"/>
    <property type="molecule type" value="Genomic_DNA"/>
</dbReference>
<accession>A0ABU8PFH8</accession>
<comment type="caution">
    <text evidence="2">The sequence shown here is derived from an EMBL/GenBank/DDBJ whole genome shotgun (WGS) entry which is preliminary data.</text>
</comment>
<evidence type="ECO:0000256" key="1">
    <source>
        <dbReference type="SAM" id="MobiDB-lite"/>
    </source>
</evidence>
<feature type="region of interest" description="Disordered" evidence="1">
    <location>
        <begin position="1"/>
        <end position="36"/>
    </location>
</feature>
<sequence>MSSDTVEKKETSMERADRISREILSGEQAAREKKTARLRKKRLELERIAAL</sequence>
<name>A0ABU8PFH8_9HYPH</name>
<proteinExistence type="predicted"/>
<organism evidence="2 3">
    <name type="scientific">Ochrobactrum vermis</name>
    <dbReference type="NCBI Taxonomy" id="1827297"/>
    <lineage>
        <taxon>Bacteria</taxon>
        <taxon>Pseudomonadati</taxon>
        <taxon>Pseudomonadota</taxon>
        <taxon>Alphaproteobacteria</taxon>
        <taxon>Hyphomicrobiales</taxon>
        <taxon>Brucellaceae</taxon>
        <taxon>Brucella/Ochrobactrum group</taxon>
        <taxon>Ochrobactrum</taxon>
    </lineage>
</organism>
<keyword evidence="3" id="KW-1185">Reference proteome</keyword>